<organism evidence="4">
    <name type="scientific">Vibrio cholerae</name>
    <dbReference type="NCBI Taxonomy" id="666"/>
    <lineage>
        <taxon>Bacteria</taxon>
        <taxon>Pseudomonadati</taxon>
        <taxon>Pseudomonadota</taxon>
        <taxon>Gammaproteobacteria</taxon>
        <taxon>Vibrionales</taxon>
        <taxon>Vibrionaceae</taxon>
        <taxon>Vibrio</taxon>
    </lineage>
</organism>
<dbReference type="PANTHER" id="PTHR47635:SF2">
    <property type="entry name" value="LAMG-LIKE JELLYROLL FOLD DOMAIN-CONTAINING PROTEIN"/>
    <property type="match status" value="1"/>
</dbReference>
<evidence type="ECO:0000259" key="3">
    <source>
        <dbReference type="SMART" id="SM00560"/>
    </source>
</evidence>
<dbReference type="SMART" id="SM00560">
    <property type="entry name" value="LamGL"/>
    <property type="match status" value="1"/>
</dbReference>
<gene>
    <name evidence="4" type="primary">mshQ</name>
</gene>
<accession>A0A6G8MUU5</accession>
<reference evidence="4" key="1">
    <citation type="submission" date="2019-07" db="EMBL/GenBank/DDBJ databases">
        <title>MSHA-like pili of Vibrio cholerae.</title>
        <authorList>
            <person name="Monakhova E.V."/>
            <person name="Arkhangel'skaya I.V."/>
            <person name="Pisanov R.V."/>
        </authorList>
    </citation>
    <scope>NUCLEOTIDE SEQUENCE</scope>
    <source>
        <strain evidence="4">R-19093</strain>
    </source>
</reference>
<proteinExistence type="predicted"/>
<dbReference type="PANTHER" id="PTHR47635">
    <property type="entry name" value="CUB DOMAIN-CONTAINING PROTEIN"/>
    <property type="match status" value="1"/>
</dbReference>
<dbReference type="InterPro" id="IPR013320">
    <property type="entry name" value="ConA-like_dom_sf"/>
</dbReference>
<evidence type="ECO:0000256" key="1">
    <source>
        <dbReference type="ARBA" id="ARBA00022729"/>
    </source>
</evidence>
<dbReference type="EMBL" id="MN172261">
    <property type="protein sequence ID" value="QIN53260.1"/>
    <property type="molecule type" value="Genomic_DNA"/>
</dbReference>
<dbReference type="CDD" id="cd06900">
    <property type="entry name" value="lectin_VcfQ"/>
    <property type="match status" value="1"/>
</dbReference>
<dbReference type="SUPFAM" id="SSF49899">
    <property type="entry name" value="Concanavalin A-like lectins/glucanases"/>
    <property type="match status" value="2"/>
</dbReference>
<protein>
    <submittedName>
        <fullName evidence="4">MshQ</fullName>
    </submittedName>
</protein>
<evidence type="ECO:0000313" key="4">
    <source>
        <dbReference type="EMBL" id="QIN53260.1"/>
    </source>
</evidence>
<name>A0A6G8MUU5_VIBCL</name>
<dbReference type="InterPro" id="IPR035665">
    <property type="entry name" value="VcfQ_lectin"/>
</dbReference>
<dbReference type="Pfam" id="PF13385">
    <property type="entry name" value="Laminin_G_3"/>
    <property type="match status" value="1"/>
</dbReference>
<dbReference type="Pfam" id="PF20419">
    <property type="entry name" value="DUF6701"/>
    <property type="match status" value="1"/>
</dbReference>
<feature type="domain" description="LamG-like jellyroll fold" evidence="3">
    <location>
        <begin position="213"/>
        <end position="349"/>
    </location>
</feature>
<keyword evidence="1" id="KW-0732">Signal</keyword>
<dbReference type="InterPro" id="IPR006558">
    <property type="entry name" value="LamG-like"/>
</dbReference>
<evidence type="ECO:0000256" key="2">
    <source>
        <dbReference type="ARBA" id="ARBA00023157"/>
    </source>
</evidence>
<dbReference type="InterPro" id="IPR046524">
    <property type="entry name" value="DUF6701"/>
</dbReference>
<keyword evidence="2" id="KW-1015">Disulfide bond</keyword>
<dbReference type="Gene3D" id="2.60.120.200">
    <property type="match status" value="1"/>
</dbReference>
<sequence length="1328" mass="142989">MVEGNVISLNKSVNINNVNFSGDIRGNDAVNITGGTYSGNITMSANNPVTFNSVTMTSGSISGSNRFNASNSTLGSLSNPISVTTNSNDITINNSTVYGSLTVNNPGGVVQVNNSSVTGSCLPRSNPLNACSPAPIAVYQLDEAQWNGQVGQVKNSVSDTLHGRAINGATTNNTAPALPVDLNNMGTCGYGVFIGNQNQYVDIPHNQQLSFSERLTVSAWVYPVSRPTGDGLHTIVAKDDNYEFHLDSQGRVYWYWATSNNNANSLRTTQSIPLNTWSHITIRYDRNLSGNQRQRIYINGVAVASNNDSRALRTNTLNLEIGRDFNFDSRSFNGRIDEVTIYGSALTDEQILSLYNQRHSCGGDIPQCFSDDFNRPNLEQDWVPFTSSGNFTPRVVSNRLRLTEAIGNQATAVTYQRIFPAANNLVQVELDYYAWANLTGNGADGVSLIFSDATVTPRTGGFGGSLGYAQRTDTNPNTPGFAGGWLGIGLDEWGNFANPTEGRVGGVGFRPQSITVRGSQASNYRYLTHQTVSPNIDTRNTNTPAPGDRYLIEIDSRNASQVLLSIRRTRNNSTTTILNQYSIPLNQQGAIPEEFFLSLAGSTGASVNNHEIDNFRVCALKSRPVGAQINHFRITLPQQALTCDVADVSVRACANSDCSNTFTDPVTAYLTPNSLPSATGGWVNGSTLTLNNGIGLTQLRRNEAGTVDVGVSGSNPTAVAFNNTQCSYNGSDFSANNCTVNFLDSGFVVDVPNAYANQTVTGTIKAVRKDNASQQCLPSFGNVQKSVAFWSDYLEPSSGSSGFKVLPVVVNGTNVGQSANNAQPINLTFDQNGTAAFTVSYREAGNVALNARFTGSGDEQDLLLEGQASFIRVPKALVLNAKSFYNSDGQCPAANMSCNVFARADENFDLNIRAEAVVADPVDASDDLTIHNYQQQNIALQHTLVQPSTGQSGVLGVNEYTHLQGGTTTVAQKVSEVGVFDFSLVAPTHYLGLDLASANLPIDVVSTGPIGRFIPAYFDVSPMTVTLAAACSTGGQPFTYLGQPFSYANNPGLYLQPKSGSGSDTLNYLIGDWWRYENSWTERDYSDAANNLSIVFTNQLDEPVTRQTASTSGVILDGERLSYQKPLQPKPVFNAAFNLTLSASDLTDQDGVCYRPNASPLCSGYTFPPIDGAMPLYWGKLVIQDVYGPETQALEQPIYVEHFTNNGFVRTIEDSCTALPAISGFTLQSDPNNNGYTVLTTGVAVPPQVLAEHSAANLNSGQRAIRFSAPGAGARGVIDSVLDLNAHNLLWLAEDKDGDNNFDQTTQGRAQFGLYRGSDRVIWWRESN</sequence>